<dbReference type="GO" id="GO:0015941">
    <property type="term" value="P:pantothenate catabolic process"/>
    <property type="evidence" value="ECO:0007669"/>
    <property type="project" value="InterPro"/>
</dbReference>
<evidence type="ECO:0000256" key="4">
    <source>
        <dbReference type="RuleBase" id="RU364078"/>
    </source>
</evidence>
<comment type="similarity">
    <text evidence="3 4">In the N-terminal section; belongs to the HFCD (homo-oligomeric flavin containing Cys decarboxylase) superfamily.</text>
</comment>
<comment type="catalytic activity">
    <reaction evidence="3 4">
        <text>N-[(R)-4-phosphopantothenoyl]-L-cysteine + H(+) = (R)-4'-phosphopantetheine + CO2</text>
        <dbReference type="Rhea" id="RHEA:16793"/>
        <dbReference type="ChEBI" id="CHEBI:15378"/>
        <dbReference type="ChEBI" id="CHEBI:16526"/>
        <dbReference type="ChEBI" id="CHEBI:59458"/>
        <dbReference type="ChEBI" id="CHEBI:61723"/>
        <dbReference type="EC" id="4.1.1.36"/>
    </reaction>
</comment>
<dbReference type="EMBL" id="AP023366">
    <property type="protein sequence ID" value="BCJ85121.1"/>
    <property type="molecule type" value="Genomic_DNA"/>
</dbReference>
<comment type="similarity">
    <text evidence="3 4">In the C-terminal section; belongs to the PPC synthetase family.</text>
</comment>
<dbReference type="PANTHER" id="PTHR14359">
    <property type="entry name" value="HOMO-OLIGOMERIC FLAVIN CONTAINING CYS DECARBOXYLASE FAMILY"/>
    <property type="match status" value="1"/>
</dbReference>
<reference evidence="7 8" key="1">
    <citation type="submission" date="2020-08" db="EMBL/GenBank/DDBJ databases">
        <title>Complete Genome Sequence of Effusibacillus dendaii Strain skT53, Isolated from Farmland soil.</title>
        <authorList>
            <person name="Konishi T."/>
            <person name="Kawasaki H."/>
        </authorList>
    </citation>
    <scope>NUCLEOTIDE SEQUENCE [LARGE SCALE GENOMIC DNA]</scope>
    <source>
        <strain evidence="8">skT53</strain>
    </source>
</reference>
<keyword evidence="2 3" id="KW-0456">Lyase</keyword>
<evidence type="ECO:0000313" key="7">
    <source>
        <dbReference type="EMBL" id="BCJ85121.1"/>
    </source>
</evidence>
<dbReference type="NCBIfam" id="TIGR00521">
    <property type="entry name" value="coaBC_dfp"/>
    <property type="match status" value="1"/>
</dbReference>
<comment type="function">
    <text evidence="3">Catalyzes two sequential steps in the biosynthesis of coenzyme A. In the first step cysteine is conjugated to 4'-phosphopantothenate to form 4-phosphopantothenoylcysteine. In the second step the latter compound is decarboxylated to form 4'-phosphopantotheine.</text>
</comment>
<feature type="binding site" evidence="3">
    <location>
        <position position="286"/>
    </location>
    <ligand>
        <name>CTP</name>
        <dbReference type="ChEBI" id="CHEBI:37563"/>
    </ligand>
</feature>
<feature type="binding site" evidence="3">
    <location>
        <position position="321"/>
    </location>
    <ligand>
        <name>CTP</name>
        <dbReference type="ChEBI" id="CHEBI:37563"/>
    </ligand>
</feature>
<dbReference type="Pfam" id="PF04127">
    <property type="entry name" value="DFP"/>
    <property type="match status" value="1"/>
</dbReference>
<comment type="caution">
    <text evidence="3">Lacks conserved residue(s) required for the propagation of feature annotation.</text>
</comment>
<dbReference type="InterPro" id="IPR005252">
    <property type="entry name" value="CoaBC"/>
</dbReference>
<keyword evidence="1 3" id="KW-0210">Decarboxylase</keyword>
<evidence type="ECO:0000256" key="1">
    <source>
        <dbReference type="ARBA" id="ARBA00022793"/>
    </source>
</evidence>
<organism evidence="7 8">
    <name type="scientific">Effusibacillus dendaii</name>
    <dbReference type="NCBI Taxonomy" id="2743772"/>
    <lineage>
        <taxon>Bacteria</taxon>
        <taxon>Bacillati</taxon>
        <taxon>Bacillota</taxon>
        <taxon>Bacilli</taxon>
        <taxon>Bacillales</taxon>
        <taxon>Alicyclobacillaceae</taxon>
        <taxon>Effusibacillus</taxon>
    </lineage>
</organism>
<dbReference type="GO" id="GO:0046872">
    <property type="term" value="F:metal ion binding"/>
    <property type="evidence" value="ECO:0007669"/>
    <property type="project" value="UniProtKB-KW"/>
</dbReference>
<evidence type="ECO:0000313" key="8">
    <source>
        <dbReference type="Proteomes" id="UP000593802"/>
    </source>
</evidence>
<evidence type="ECO:0000256" key="2">
    <source>
        <dbReference type="ARBA" id="ARBA00023239"/>
    </source>
</evidence>
<dbReference type="InterPro" id="IPR007085">
    <property type="entry name" value="DNA/pantothenate-metab_flavo_C"/>
</dbReference>
<dbReference type="InterPro" id="IPR036551">
    <property type="entry name" value="Flavin_trans-like"/>
</dbReference>
<dbReference type="InterPro" id="IPR035929">
    <property type="entry name" value="CoaB-like_sf"/>
</dbReference>
<evidence type="ECO:0000259" key="5">
    <source>
        <dbReference type="Pfam" id="PF02441"/>
    </source>
</evidence>
<dbReference type="Gene3D" id="3.40.50.10300">
    <property type="entry name" value="CoaB-like"/>
    <property type="match status" value="1"/>
</dbReference>
<dbReference type="Pfam" id="PF02441">
    <property type="entry name" value="Flavoprotein"/>
    <property type="match status" value="1"/>
</dbReference>
<dbReference type="AlphaFoldDB" id="A0A7I8DB29"/>
<dbReference type="SUPFAM" id="SSF52507">
    <property type="entry name" value="Homo-oligomeric flavin-containing Cys decarboxylases, HFCD"/>
    <property type="match status" value="1"/>
</dbReference>
<protein>
    <recommendedName>
        <fullName evidence="3">Coenzyme A biosynthesis bifunctional protein CoaBC</fullName>
    </recommendedName>
    <alternativeName>
        <fullName evidence="3">DNA/pantothenate metabolism flavoprotein</fullName>
    </alternativeName>
    <alternativeName>
        <fullName evidence="3">Phosphopantothenoylcysteine synthetase/decarboxylase</fullName>
        <shortName evidence="3">PPCS-PPCDC</shortName>
    </alternativeName>
    <domain>
        <recommendedName>
            <fullName evidence="3">Phosphopantothenoylcysteine decarboxylase</fullName>
            <shortName evidence="3">PPC decarboxylase</shortName>
            <shortName evidence="3">PPC-DC</shortName>
            <ecNumber evidence="3">4.1.1.36</ecNumber>
        </recommendedName>
        <alternativeName>
            <fullName evidence="3">CoaC</fullName>
        </alternativeName>
    </domain>
    <domain>
        <recommendedName>
            <fullName evidence="3">Phosphopantothenate--cysteine ligase</fullName>
            <ecNumber evidence="3">6.3.2.5</ecNumber>
        </recommendedName>
        <alternativeName>
            <fullName evidence="3">CoaB</fullName>
        </alternativeName>
        <alternativeName>
            <fullName evidence="3">Phosphopantothenoylcysteine synthetase</fullName>
            <shortName evidence="3">PPC synthetase</shortName>
            <shortName evidence="3">PPC-S</shortName>
        </alternativeName>
    </domain>
</protein>
<comment type="function">
    <text evidence="4">Catalyzes two steps in the biosynthesis of coenzyme A. In the first step cysteine is conjugated to 4'-phosphopantothenate to form 4-phosphopantothenoylcysteine, in the latter compound is decarboxylated to form 4'-phosphopantotheine.</text>
</comment>
<dbReference type="GO" id="GO:0004632">
    <property type="term" value="F:phosphopantothenate--cysteine ligase activity"/>
    <property type="evidence" value="ECO:0007669"/>
    <property type="project" value="UniProtKB-UniRule"/>
</dbReference>
<feature type="domain" description="Flavoprotein" evidence="5">
    <location>
        <begin position="4"/>
        <end position="174"/>
    </location>
</feature>
<name>A0A7I8DB29_9BACL</name>
<comment type="pathway">
    <text evidence="3 4">Cofactor biosynthesis; coenzyme A biosynthesis; CoA from (R)-pantothenate: step 3/5.</text>
</comment>
<feature type="binding site" evidence="3">
    <location>
        <position position="335"/>
    </location>
    <ligand>
        <name>CTP</name>
        <dbReference type="ChEBI" id="CHEBI:37563"/>
    </ligand>
</feature>
<feature type="active site" description="Proton donor" evidence="3">
    <location>
        <position position="156"/>
    </location>
</feature>
<comment type="catalytic activity">
    <reaction evidence="3 4">
        <text>(R)-4'-phosphopantothenate + L-cysteine + CTP = N-[(R)-4-phosphopantothenoyl]-L-cysteine + CMP + diphosphate + H(+)</text>
        <dbReference type="Rhea" id="RHEA:19397"/>
        <dbReference type="ChEBI" id="CHEBI:10986"/>
        <dbReference type="ChEBI" id="CHEBI:15378"/>
        <dbReference type="ChEBI" id="CHEBI:33019"/>
        <dbReference type="ChEBI" id="CHEBI:35235"/>
        <dbReference type="ChEBI" id="CHEBI:37563"/>
        <dbReference type="ChEBI" id="CHEBI:59458"/>
        <dbReference type="ChEBI" id="CHEBI:60377"/>
        <dbReference type="EC" id="6.3.2.5"/>
    </reaction>
</comment>
<comment type="cofactor">
    <cofactor evidence="3">
        <name>FMN</name>
        <dbReference type="ChEBI" id="CHEBI:58210"/>
    </cofactor>
    <text evidence="3">Binds 1 FMN per subunit.</text>
</comment>
<sequence length="399" mass="43214">MKGKTILVGVSGGIAAFKAASLCSALVKEGADVHVILTESATKFITPLTFQSLVKTPVITDIFTEPNPAEISHIALADKADLVVVAPATANIIGKAAHGLADDMLSTTLLATRAPVLFAPAMNVNMYNNPIVQENLTKLRERGYLLAEPGEGLLACGYTGKGRLPEPEELVEIIRAFWQQQDMKGIRILVTAGGTRERIDPVRYLTNDSSGKMGYQLAAEAVRRGAEVTLVSAAVGLTPPPKVRLIRVESAIDMYEAVLAELPGIEVVIKAAAVADYRPVVQADEKIKKTEDKMHIELVRNPDILAEIGRRKTERQVIVGFAAETNHTEANALEKLHKKNADLIVANDVTQEGAGFSVDTNIVSLVRRDRPVRQLPIMSKQSVANAVLDEILSIRRERL</sequence>
<dbReference type="RefSeq" id="WP_200759283.1">
    <property type="nucleotide sequence ID" value="NZ_AP023366.1"/>
</dbReference>
<keyword evidence="3 4" id="KW-0436">Ligase</keyword>
<keyword evidence="3" id="KW-0511">Multifunctional enzyme</keyword>
<comment type="pathway">
    <text evidence="3 4">Cofactor biosynthesis; coenzyme A biosynthesis; CoA from (R)-pantothenate: step 2/5.</text>
</comment>
<gene>
    <name evidence="3 7" type="primary">coaBC</name>
    <name evidence="7" type="ORF">skT53_01060</name>
</gene>
<dbReference type="HAMAP" id="MF_02225">
    <property type="entry name" value="CoaBC"/>
    <property type="match status" value="1"/>
</dbReference>
<feature type="binding site" evidence="3">
    <location>
        <position position="339"/>
    </location>
    <ligand>
        <name>CTP</name>
        <dbReference type="ChEBI" id="CHEBI:37563"/>
    </ligand>
</feature>
<accession>A0A7I8DB29</accession>
<keyword evidence="3" id="KW-0479">Metal-binding</keyword>
<keyword evidence="3 4" id="KW-0285">Flavoprotein</keyword>
<feature type="domain" description="DNA/pantothenate metabolism flavoprotein C-terminal" evidence="6">
    <location>
        <begin position="183"/>
        <end position="393"/>
    </location>
</feature>
<feature type="region of interest" description="Phosphopantothenoylcysteine decarboxylase" evidence="3">
    <location>
        <begin position="1"/>
        <end position="187"/>
    </location>
</feature>
<dbReference type="Proteomes" id="UP000593802">
    <property type="component" value="Chromosome"/>
</dbReference>
<dbReference type="UniPathway" id="UPA00241">
    <property type="reaction ID" value="UER00353"/>
</dbReference>
<keyword evidence="3" id="KW-0460">Magnesium</keyword>
<dbReference type="EC" id="4.1.1.36" evidence="3"/>
<keyword evidence="8" id="KW-1185">Reference proteome</keyword>
<evidence type="ECO:0000256" key="3">
    <source>
        <dbReference type="HAMAP-Rule" id="MF_02225"/>
    </source>
</evidence>
<keyword evidence="3 4" id="KW-0288">FMN</keyword>
<feature type="binding site" evidence="3">
    <location>
        <position position="276"/>
    </location>
    <ligand>
        <name>CTP</name>
        <dbReference type="ChEBI" id="CHEBI:37563"/>
    </ligand>
</feature>
<feature type="binding site" evidence="3">
    <location>
        <begin position="302"/>
        <end position="305"/>
    </location>
    <ligand>
        <name>CTP</name>
        <dbReference type="ChEBI" id="CHEBI:37563"/>
    </ligand>
</feature>
<dbReference type="PANTHER" id="PTHR14359:SF6">
    <property type="entry name" value="PHOSPHOPANTOTHENOYLCYSTEINE DECARBOXYLASE"/>
    <property type="match status" value="1"/>
</dbReference>
<dbReference type="GO" id="GO:0071513">
    <property type="term" value="C:phosphopantothenoylcysteine decarboxylase complex"/>
    <property type="evidence" value="ECO:0007669"/>
    <property type="project" value="TreeGrafter"/>
</dbReference>
<dbReference type="KEGG" id="eff:skT53_01060"/>
<dbReference type="EC" id="6.3.2.5" evidence="3"/>
<feature type="region of interest" description="Phosphopantothenate--cysteine ligase" evidence="3">
    <location>
        <begin position="188"/>
        <end position="399"/>
    </location>
</feature>
<evidence type="ECO:0000259" key="6">
    <source>
        <dbReference type="Pfam" id="PF04127"/>
    </source>
</evidence>
<comment type="cofactor">
    <cofactor evidence="3">
        <name>Mg(2+)</name>
        <dbReference type="ChEBI" id="CHEBI:18420"/>
    </cofactor>
</comment>
<dbReference type="GO" id="GO:0015937">
    <property type="term" value="P:coenzyme A biosynthetic process"/>
    <property type="evidence" value="ECO:0007669"/>
    <property type="project" value="UniProtKB-UniRule"/>
</dbReference>
<dbReference type="InterPro" id="IPR003382">
    <property type="entry name" value="Flavoprotein"/>
</dbReference>
<proteinExistence type="inferred from homology"/>
<dbReference type="Gene3D" id="3.40.50.1950">
    <property type="entry name" value="Flavin prenyltransferase-like"/>
    <property type="match status" value="1"/>
</dbReference>
<dbReference type="SUPFAM" id="SSF102645">
    <property type="entry name" value="CoaB-like"/>
    <property type="match status" value="1"/>
</dbReference>
<dbReference type="GO" id="GO:0010181">
    <property type="term" value="F:FMN binding"/>
    <property type="evidence" value="ECO:0007669"/>
    <property type="project" value="UniProtKB-UniRule"/>
</dbReference>
<dbReference type="GO" id="GO:0004633">
    <property type="term" value="F:phosphopantothenoylcysteine decarboxylase activity"/>
    <property type="evidence" value="ECO:0007669"/>
    <property type="project" value="UniProtKB-UniRule"/>
</dbReference>